<feature type="region of interest" description="Disordered" evidence="1">
    <location>
        <begin position="184"/>
        <end position="216"/>
    </location>
</feature>
<evidence type="ECO:0000256" key="1">
    <source>
        <dbReference type="SAM" id="MobiDB-lite"/>
    </source>
</evidence>
<protein>
    <submittedName>
        <fullName evidence="4">Glucose/arabinose dehydrogenase</fullName>
    </submittedName>
</protein>
<dbReference type="Proteomes" id="UP000237647">
    <property type="component" value="Unassembled WGS sequence"/>
</dbReference>
<feature type="compositionally biased region" description="Basic and acidic residues" evidence="1">
    <location>
        <begin position="184"/>
        <end position="197"/>
    </location>
</feature>
<evidence type="ECO:0000259" key="3">
    <source>
        <dbReference type="Pfam" id="PF07995"/>
    </source>
</evidence>
<dbReference type="Gene3D" id="2.120.10.30">
    <property type="entry name" value="TolB, C-terminal domain"/>
    <property type="match status" value="1"/>
</dbReference>
<evidence type="ECO:0000256" key="2">
    <source>
        <dbReference type="SAM" id="SignalP"/>
    </source>
</evidence>
<dbReference type="RefSeq" id="WP_106373583.1">
    <property type="nucleotide sequence ID" value="NZ_PVTK01000001.1"/>
</dbReference>
<keyword evidence="2" id="KW-0732">Signal</keyword>
<feature type="chain" id="PRO_5015574401" evidence="2">
    <location>
        <begin position="31"/>
        <end position="387"/>
    </location>
</feature>
<proteinExistence type="predicted"/>
<dbReference type="PANTHER" id="PTHR19328">
    <property type="entry name" value="HEDGEHOG-INTERACTING PROTEIN"/>
    <property type="match status" value="1"/>
</dbReference>
<dbReference type="OrthoDB" id="9770043at2"/>
<evidence type="ECO:0000313" key="4">
    <source>
        <dbReference type="EMBL" id="PRY66631.1"/>
    </source>
</evidence>
<sequence>MQDANKKNTTSRWLAPGFAALCLTAGMASAQGEVIETEHLPISLERVAEGFEHPWAVAFLPDGRYLVSERNGQLNLVEDNGQSRVLEGLPQVNHHGQGGLLDVVLHPGFGDGSGEHDWIYFTWSKPDADGSRSALSRVKWEGDTLGEVENLFEQDRASGPGRHYGSRLAWLGDGTLLMSIGDRGSDPTRAQARDDHAGSTVRLTDTGGVPEDNPFVDDPDTLDEIYTLGNRNIQGMVVRRNGDAWASEHGPLTGDELNLLEAGNNYGWPEVTLGNDYATNEPLGADSLPGMIDPHYDFEIRFAPSGLAEVSGELFSAWEGNLLAGGLSSEQLLRVALDGDQVIDTERLLEGEIGRIRDVRQGPDGAIYLLTDESQGSLYRLRPADQP</sequence>
<dbReference type="InterPro" id="IPR011042">
    <property type="entry name" value="6-blade_b-propeller_TolB-like"/>
</dbReference>
<dbReference type="Pfam" id="PF07995">
    <property type="entry name" value="GSDH"/>
    <property type="match status" value="1"/>
</dbReference>
<feature type="domain" description="Glucose/Sorbosone dehydrogenase" evidence="3">
    <location>
        <begin position="51"/>
        <end position="380"/>
    </location>
</feature>
<dbReference type="InterPro" id="IPR011041">
    <property type="entry name" value="Quinoprot_gluc/sorb_DH_b-prop"/>
</dbReference>
<organism evidence="4 5">
    <name type="scientific">Vreelandella songnenensis</name>
    <dbReference type="NCBI Taxonomy" id="1176243"/>
    <lineage>
        <taxon>Bacteria</taxon>
        <taxon>Pseudomonadati</taxon>
        <taxon>Pseudomonadota</taxon>
        <taxon>Gammaproteobacteria</taxon>
        <taxon>Oceanospirillales</taxon>
        <taxon>Halomonadaceae</taxon>
        <taxon>Vreelandella</taxon>
    </lineage>
</organism>
<dbReference type="EMBL" id="PVTK01000001">
    <property type="protein sequence ID" value="PRY66631.1"/>
    <property type="molecule type" value="Genomic_DNA"/>
</dbReference>
<gene>
    <name evidence="4" type="ORF">B0H98_101626</name>
</gene>
<dbReference type="PANTHER" id="PTHR19328:SF75">
    <property type="entry name" value="ALDOSE SUGAR DEHYDROGENASE YLII"/>
    <property type="match status" value="1"/>
</dbReference>
<dbReference type="SUPFAM" id="SSF50952">
    <property type="entry name" value="Soluble quinoprotein glucose dehydrogenase"/>
    <property type="match status" value="1"/>
</dbReference>
<reference evidence="4 5" key="1">
    <citation type="submission" date="2018-03" db="EMBL/GenBank/DDBJ databases">
        <title>Genomic Encyclopedia of Type Strains, Phase III (KMG-III): the genomes of soil and plant-associated and newly described type strains.</title>
        <authorList>
            <person name="Whitman W."/>
        </authorList>
    </citation>
    <scope>NUCLEOTIDE SEQUENCE [LARGE SCALE GENOMIC DNA]</scope>
    <source>
        <strain evidence="4 5">CGMCC 1.12152</strain>
    </source>
</reference>
<evidence type="ECO:0000313" key="5">
    <source>
        <dbReference type="Proteomes" id="UP000237647"/>
    </source>
</evidence>
<keyword evidence="5" id="KW-1185">Reference proteome</keyword>
<dbReference type="AlphaFoldDB" id="A0A2T0V921"/>
<name>A0A2T0V921_9GAMM</name>
<comment type="caution">
    <text evidence="4">The sequence shown here is derived from an EMBL/GenBank/DDBJ whole genome shotgun (WGS) entry which is preliminary data.</text>
</comment>
<dbReference type="InterPro" id="IPR012938">
    <property type="entry name" value="Glc/Sorbosone_DH"/>
</dbReference>
<feature type="signal peptide" evidence="2">
    <location>
        <begin position="1"/>
        <end position="30"/>
    </location>
</feature>
<accession>A0A2T0V921</accession>